<accession>A0AAX6FAJ2</accession>
<dbReference type="EMBL" id="JANAVB010030334">
    <property type="protein sequence ID" value="KAJ6813490.1"/>
    <property type="molecule type" value="Genomic_DNA"/>
</dbReference>
<evidence type="ECO:0000313" key="1">
    <source>
        <dbReference type="EMBL" id="KAJ6813490.1"/>
    </source>
</evidence>
<name>A0AAX6FAJ2_IRIPA</name>
<keyword evidence="2" id="KW-1185">Reference proteome</keyword>
<comment type="caution">
    <text evidence="1">The sequence shown here is derived from an EMBL/GenBank/DDBJ whole genome shotgun (WGS) entry which is preliminary data.</text>
</comment>
<gene>
    <name evidence="1" type="ORF">M6B38_144375</name>
</gene>
<organism evidence="1 2">
    <name type="scientific">Iris pallida</name>
    <name type="common">Sweet iris</name>
    <dbReference type="NCBI Taxonomy" id="29817"/>
    <lineage>
        <taxon>Eukaryota</taxon>
        <taxon>Viridiplantae</taxon>
        <taxon>Streptophyta</taxon>
        <taxon>Embryophyta</taxon>
        <taxon>Tracheophyta</taxon>
        <taxon>Spermatophyta</taxon>
        <taxon>Magnoliopsida</taxon>
        <taxon>Liliopsida</taxon>
        <taxon>Asparagales</taxon>
        <taxon>Iridaceae</taxon>
        <taxon>Iridoideae</taxon>
        <taxon>Irideae</taxon>
        <taxon>Iris</taxon>
    </lineage>
</organism>
<dbReference type="AlphaFoldDB" id="A0AAX6FAJ2"/>
<dbReference type="PROSITE" id="PS51257">
    <property type="entry name" value="PROKAR_LIPOPROTEIN"/>
    <property type="match status" value="1"/>
</dbReference>
<sequence length="100" mass="10771">MVVGWWRRRGRGGCGHCVGLGTGCRDSGASPGWLSTSTWQMGWGSAPPPCSWCSTLATSPWWPSPSLAFSLMLSTLVGPTGSLTSPLESYYRLYPGEHLH</sequence>
<dbReference type="Proteomes" id="UP001140949">
    <property type="component" value="Unassembled WGS sequence"/>
</dbReference>
<evidence type="ECO:0000313" key="2">
    <source>
        <dbReference type="Proteomes" id="UP001140949"/>
    </source>
</evidence>
<proteinExistence type="predicted"/>
<protein>
    <submittedName>
        <fullName evidence="1">Folate/biopterin transporter family protein</fullName>
    </submittedName>
</protein>
<reference evidence="1" key="1">
    <citation type="journal article" date="2023" name="GigaByte">
        <title>Genome assembly of the bearded iris, Iris pallida Lam.</title>
        <authorList>
            <person name="Bruccoleri R.E."/>
            <person name="Oakeley E.J."/>
            <person name="Faust A.M.E."/>
            <person name="Altorfer M."/>
            <person name="Dessus-Babus S."/>
            <person name="Burckhardt D."/>
            <person name="Oertli M."/>
            <person name="Naumann U."/>
            <person name="Petersen F."/>
            <person name="Wong J."/>
        </authorList>
    </citation>
    <scope>NUCLEOTIDE SEQUENCE</scope>
    <source>
        <strain evidence="1">GSM-AAB239-AS_SAM_17_03QT</strain>
    </source>
</reference>
<reference evidence="1" key="2">
    <citation type="submission" date="2023-04" db="EMBL/GenBank/DDBJ databases">
        <authorList>
            <person name="Bruccoleri R.E."/>
            <person name="Oakeley E.J."/>
            <person name="Faust A.-M."/>
            <person name="Dessus-Babus S."/>
            <person name="Altorfer M."/>
            <person name="Burckhardt D."/>
            <person name="Oertli M."/>
            <person name="Naumann U."/>
            <person name="Petersen F."/>
            <person name="Wong J."/>
        </authorList>
    </citation>
    <scope>NUCLEOTIDE SEQUENCE</scope>
    <source>
        <strain evidence="1">GSM-AAB239-AS_SAM_17_03QT</strain>
        <tissue evidence="1">Leaf</tissue>
    </source>
</reference>